<proteinExistence type="predicted"/>
<sequence>MFFGAVIPAGGNFEANPEEASVVHVSQFCLNEAKDGEKTYVMMVDGKTAFNVCVLQKDVCEHATVDLYYSTDSGIKLATKGGKNEVHVLGYYENEGEGYLSDSDDEEIDEEDADYDDDEGDDEPEDEPAQKKKNTGKGK</sequence>
<dbReference type="Pfam" id="PF17800">
    <property type="entry name" value="NPL"/>
    <property type="match status" value="1"/>
</dbReference>
<comment type="caution">
    <text evidence="3">The sequence shown here is derived from an EMBL/GenBank/DDBJ whole genome shotgun (WGS) entry which is preliminary data.</text>
</comment>
<dbReference type="Proteomes" id="UP001230268">
    <property type="component" value="Unassembled WGS sequence"/>
</dbReference>
<feature type="region of interest" description="Disordered" evidence="1">
    <location>
        <begin position="94"/>
        <end position="139"/>
    </location>
</feature>
<evidence type="ECO:0000259" key="2">
    <source>
        <dbReference type="Pfam" id="PF17800"/>
    </source>
</evidence>
<keyword evidence="4" id="KW-1185">Reference proteome</keyword>
<gene>
    <name evidence="3" type="ORF">BgAZ_110990</name>
</gene>
<evidence type="ECO:0000313" key="4">
    <source>
        <dbReference type="Proteomes" id="UP001230268"/>
    </source>
</evidence>
<name>A0AAD8PGR4_BABGI</name>
<dbReference type="Gene3D" id="2.60.120.340">
    <property type="entry name" value="Nucleoplasmin core domain"/>
    <property type="match status" value="1"/>
</dbReference>
<accession>A0AAD8PGR4</accession>
<evidence type="ECO:0000256" key="1">
    <source>
        <dbReference type="SAM" id="MobiDB-lite"/>
    </source>
</evidence>
<dbReference type="EMBL" id="JAVEPI010000001">
    <property type="protein sequence ID" value="KAK1445193.1"/>
    <property type="molecule type" value="Genomic_DNA"/>
</dbReference>
<dbReference type="AlphaFoldDB" id="A0AAD8PGR4"/>
<feature type="compositionally biased region" description="Acidic residues" evidence="1">
    <location>
        <begin position="102"/>
        <end position="127"/>
    </location>
</feature>
<reference evidence="3" key="1">
    <citation type="submission" date="2023-08" db="EMBL/GenBank/DDBJ databases">
        <title>Draft sequence of the Babesia gibsoni genome.</title>
        <authorList>
            <person name="Yamagishi J.Y."/>
            <person name="Xuan X.X."/>
        </authorList>
    </citation>
    <scope>NUCLEOTIDE SEQUENCE</scope>
    <source>
        <strain evidence="3">Azabu</strain>
    </source>
</reference>
<feature type="domain" description="Nucleoplasmin-like" evidence="2">
    <location>
        <begin position="2"/>
        <end position="93"/>
    </location>
</feature>
<organism evidence="3 4">
    <name type="scientific">Babesia gibsoni</name>
    <dbReference type="NCBI Taxonomy" id="33632"/>
    <lineage>
        <taxon>Eukaryota</taxon>
        <taxon>Sar</taxon>
        <taxon>Alveolata</taxon>
        <taxon>Apicomplexa</taxon>
        <taxon>Aconoidasida</taxon>
        <taxon>Piroplasmida</taxon>
        <taxon>Babesiidae</taxon>
        <taxon>Babesia</taxon>
    </lineage>
</organism>
<evidence type="ECO:0000313" key="3">
    <source>
        <dbReference type="EMBL" id="KAK1445193.1"/>
    </source>
</evidence>
<protein>
    <recommendedName>
        <fullName evidence="2">Nucleoplasmin-like domain-containing protein</fullName>
    </recommendedName>
</protein>
<dbReference type="InterPro" id="IPR041232">
    <property type="entry name" value="NPL"/>
</dbReference>